<evidence type="ECO:0000313" key="12">
    <source>
        <dbReference type="EMBL" id="PIO15381.1"/>
    </source>
</evidence>
<evidence type="ECO:0000256" key="1">
    <source>
        <dbReference type="ARBA" id="ARBA00004651"/>
    </source>
</evidence>
<dbReference type="Pfam" id="PF13853">
    <property type="entry name" value="7tm_4"/>
    <property type="match status" value="1"/>
</dbReference>
<evidence type="ECO:0000256" key="2">
    <source>
        <dbReference type="ARBA" id="ARBA00022475"/>
    </source>
</evidence>
<organism evidence="12 13">
    <name type="scientific">Aquarana catesbeiana</name>
    <name type="common">American bullfrog</name>
    <name type="synonym">Rana catesbeiana</name>
    <dbReference type="NCBI Taxonomy" id="8400"/>
    <lineage>
        <taxon>Eukaryota</taxon>
        <taxon>Metazoa</taxon>
        <taxon>Chordata</taxon>
        <taxon>Craniata</taxon>
        <taxon>Vertebrata</taxon>
        <taxon>Euteleostomi</taxon>
        <taxon>Amphibia</taxon>
        <taxon>Batrachia</taxon>
        <taxon>Anura</taxon>
        <taxon>Neobatrachia</taxon>
        <taxon>Ranoidea</taxon>
        <taxon>Ranidae</taxon>
        <taxon>Aquarana</taxon>
    </lineage>
</organism>
<evidence type="ECO:0000256" key="7">
    <source>
        <dbReference type="ARBA" id="ARBA00023136"/>
    </source>
</evidence>
<keyword evidence="6" id="KW-0297">G-protein coupled receptor</keyword>
<feature type="transmembrane region" description="Helical" evidence="10">
    <location>
        <begin position="23"/>
        <end position="48"/>
    </location>
</feature>
<gene>
    <name evidence="12" type="ORF">AB205_0164140</name>
</gene>
<evidence type="ECO:0000256" key="3">
    <source>
        <dbReference type="ARBA" id="ARBA00022692"/>
    </source>
</evidence>
<dbReference type="GO" id="GO:0005886">
    <property type="term" value="C:plasma membrane"/>
    <property type="evidence" value="ECO:0007669"/>
    <property type="project" value="UniProtKB-SubCell"/>
</dbReference>
<dbReference type="GO" id="GO:0004984">
    <property type="term" value="F:olfactory receptor activity"/>
    <property type="evidence" value="ECO:0007669"/>
    <property type="project" value="InterPro"/>
</dbReference>
<dbReference type="Gene3D" id="1.20.1070.10">
    <property type="entry name" value="Rhodopsin 7-helix transmembrane proteins"/>
    <property type="match status" value="1"/>
</dbReference>
<keyword evidence="5 10" id="KW-1133">Transmembrane helix</keyword>
<evidence type="ECO:0000313" key="13">
    <source>
        <dbReference type="Proteomes" id="UP000228934"/>
    </source>
</evidence>
<dbReference type="PROSITE" id="PS50262">
    <property type="entry name" value="G_PROTEIN_RECEP_F1_2"/>
    <property type="match status" value="1"/>
</dbReference>
<dbReference type="SUPFAM" id="SSF81321">
    <property type="entry name" value="Family A G protein-coupled receptor-like"/>
    <property type="match status" value="1"/>
</dbReference>
<keyword evidence="4" id="KW-0552">Olfaction</keyword>
<evidence type="ECO:0000256" key="8">
    <source>
        <dbReference type="ARBA" id="ARBA00023170"/>
    </source>
</evidence>
<evidence type="ECO:0000256" key="5">
    <source>
        <dbReference type="ARBA" id="ARBA00022989"/>
    </source>
</evidence>
<name>A0A2G9QJU3_AQUCT</name>
<keyword evidence="3 10" id="KW-0812">Transmembrane</keyword>
<keyword evidence="2" id="KW-1003">Cell membrane</keyword>
<reference evidence="13" key="1">
    <citation type="journal article" date="2017" name="Nat. Commun.">
        <title>The North American bullfrog draft genome provides insight into hormonal regulation of long noncoding RNA.</title>
        <authorList>
            <person name="Hammond S.A."/>
            <person name="Warren R.L."/>
            <person name="Vandervalk B.P."/>
            <person name="Kucuk E."/>
            <person name="Khan H."/>
            <person name="Gibb E.A."/>
            <person name="Pandoh P."/>
            <person name="Kirk H."/>
            <person name="Zhao Y."/>
            <person name="Jones M."/>
            <person name="Mungall A.J."/>
            <person name="Coope R."/>
            <person name="Pleasance S."/>
            <person name="Moore R.A."/>
            <person name="Holt R.A."/>
            <person name="Round J.M."/>
            <person name="Ohora S."/>
            <person name="Walle B.V."/>
            <person name="Veldhoen N."/>
            <person name="Helbing C.C."/>
            <person name="Birol I."/>
        </authorList>
    </citation>
    <scope>NUCLEOTIDE SEQUENCE [LARGE SCALE GENOMIC DNA]</scope>
</reference>
<feature type="non-terminal residue" evidence="12">
    <location>
        <position position="91"/>
    </location>
</feature>
<dbReference type="Proteomes" id="UP000228934">
    <property type="component" value="Unassembled WGS sequence"/>
</dbReference>
<keyword evidence="8" id="KW-0675">Receptor</keyword>
<keyword evidence="13" id="KW-1185">Reference proteome</keyword>
<feature type="domain" description="G-protein coupled receptors family 1 profile" evidence="11">
    <location>
        <begin position="39"/>
        <end position="91"/>
    </location>
</feature>
<evidence type="ECO:0000256" key="6">
    <source>
        <dbReference type="ARBA" id="ARBA00023040"/>
    </source>
</evidence>
<comment type="subcellular location">
    <subcellularLocation>
        <location evidence="1">Cell membrane</location>
        <topology evidence="1">Multi-pass membrane protein</topology>
    </subcellularLocation>
</comment>
<keyword evidence="4" id="KW-0716">Sensory transduction</keyword>
<evidence type="ECO:0000256" key="10">
    <source>
        <dbReference type="SAM" id="Phobius"/>
    </source>
</evidence>
<protein>
    <recommendedName>
        <fullName evidence="11">G-protein coupled receptors family 1 profile domain-containing protein</fullName>
    </recommendedName>
</protein>
<sequence length="91" mass="10387">MINQTSWNYFIIQGISDVPEHQIVTFIFILLTYLLALGGNLVILLLVYMNPHLHTPMYIFLCNLAILDVSCSTVTQHNLLAMFHSTLARHT</sequence>
<evidence type="ECO:0000259" key="11">
    <source>
        <dbReference type="PROSITE" id="PS50262"/>
    </source>
</evidence>
<dbReference type="InterPro" id="IPR050516">
    <property type="entry name" value="Olfactory_GPCR"/>
</dbReference>
<evidence type="ECO:0000256" key="9">
    <source>
        <dbReference type="ARBA" id="ARBA00023224"/>
    </source>
</evidence>
<keyword evidence="9" id="KW-0807">Transducer</keyword>
<evidence type="ECO:0000256" key="4">
    <source>
        <dbReference type="ARBA" id="ARBA00022725"/>
    </source>
</evidence>
<keyword evidence="7 10" id="KW-0472">Membrane</keyword>
<dbReference type="EMBL" id="KZ059524">
    <property type="protein sequence ID" value="PIO15381.1"/>
    <property type="molecule type" value="Genomic_DNA"/>
</dbReference>
<dbReference type="InterPro" id="IPR017452">
    <property type="entry name" value="GPCR_Rhodpsn_7TM"/>
</dbReference>
<dbReference type="OrthoDB" id="5967898at2759"/>
<dbReference type="AlphaFoldDB" id="A0A2G9QJU3"/>
<dbReference type="PANTHER" id="PTHR26452">
    <property type="entry name" value="OLFACTORY RECEPTOR"/>
    <property type="match status" value="1"/>
</dbReference>
<dbReference type="InterPro" id="IPR000725">
    <property type="entry name" value="Olfact_rcpt"/>
</dbReference>
<proteinExistence type="predicted"/>
<dbReference type="GO" id="GO:0004930">
    <property type="term" value="F:G protein-coupled receptor activity"/>
    <property type="evidence" value="ECO:0007669"/>
    <property type="project" value="UniProtKB-KW"/>
</dbReference>
<accession>A0A2G9QJU3</accession>